<dbReference type="Proteomes" id="UP000281553">
    <property type="component" value="Unassembled WGS sequence"/>
</dbReference>
<evidence type="ECO:0000256" key="6">
    <source>
        <dbReference type="ARBA" id="ARBA00023136"/>
    </source>
</evidence>
<reference evidence="8 9" key="1">
    <citation type="submission" date="2018-11" db="EMBL/GenBank/DDBJ databases">
        <authorList>
            <consortium name="Pathogen Informatics"/>
        </authorList>
    </citation>
    <scope>NUCLEOTIDE SEQUENCE [LARGE SCALE GENOMIC DNA]</scope>
</reference>
<dbReference type="InterPro" id="IPR001757">
    <property type="entry name" value="P_typ_ATPase"/>
</dbReference>
<dbReference type="InterPro" id="IPR023214">
    <property type="entry name" value="HAD_sf"/>
</dbReference>
<evidence type="ECO:0000256" key="3">
    <source>
        <dbReference type="ARBA" id="ARBA00022723"/>
    </source>
</evidence>
<dbReference type="PANTHER" id="PTHR24092:SF218">
    <property type="entry name" value="PHOSPHOLIPID-TRANSPORTING ATPASE"/>
    <property type="match status" value="1"/>
</dbReference>
<proteinExistence type="predicted"/>
<evidence type="ECO:0000259" key="7">
    <source>
        <dbReference type="Pfam" id="PF16212"/>
    </source>
</evidence>
<dbReference type="GO" id="GO:0140326">
    <property type="term" value="F:ATPase-coupled intramembrane lipid transporter activity"/>
    <property type="evidence" value="ECO:0007669"/>
    <property type="project" value="TreeGrafter"/>
</dbReference>
<evidence type="ECO:0000313" key="9">
    <source>
        <dbReference type="Proteomes" id="UP000281553"/>
    </source>
</evidence>
<dbReference type="Gene3D" id="3.40.50.1000">
    <property type="entry name" value="HAD superfamily/HAD-like"/>
    <property type="match status" value="1"/>
</dbReference>
<keyword evidence="5" id="KW-1133">Transmembrane helix</keyword>
<dbReference type="GO" id="GO:0016887">
    <property type="term" value="F:ATP hydrolysis activity"/>
    <property type="evidence" value="ECO:0007669"/>
    <property type="project" value="InterPro"/>
</dbReference>
<keyword evidence="6" id="KW-0472">Membrane</keyword>
<evidence type="ECO:0000256" key="1">
    <source>
        <dbReference type="ARBA" id="ARBA00004141"/>
    </source>
</evidence>
<dbReference type="InterPro" id="IPR032630">
    <property type="entry name" value="P_typ_ATPase_c"/>
</dbReference>
<dbReference type="GO" id="GO:0046872">
    <property type="term" value="F:metal ion binding"/>
    <property type="evidence" value="ECO:0007669"/>
    <property type="project" value="UniProtKB-KW"/>
</dbReference>
<keyword evidence="9" id="KW-1185">Reference proteome</keyword>
<dbReference type="SUPFAM" id="SSF81665">
    <property type="entry name" value="Calcium ATPase, transmembrane domain M"/>
    <property type="match status" value="1"/>
</dbReference>
<name>A0A3P7KW58_DIBLA</name>
<dbReference type="PANTHER" id="PTHR24092">
    <property type="entry name" value="PROBABLE PHOSPHOLIPID-TRANSPORTING ATPASE"/>
    <property type="match status" value="1"/>
</dbReference>
<dbReference type="GO" id="GO:0005524">
    <property type="term" value="F:ATP binding"/>
    <property type="evidence" value="ECO:0007669"/>
    <property type="project" value="InterPro"/>
</dbReference>
<dbReference type="NCBIfam" id="TIGR01494">
    <property type="entry name" value="ATPase_P-type"/>
    <property type="match status" value="1"/>
</dbReference>
<sequence>MSGDLSFAGSLSANGQYLQTSVSANEEGELQESQPPEYLDPNFSVVALLNNEVLVNIPQDLSMVVDGSTLTFLLEPEVWPLFMRLAQLCSSVVCCRVSPHQKASVVKAVKSELGVQTLAIGDGANDVNMIQCADVGIGISGQEGMQAVMASDFAISRFRFLKRLLLVHGHWCYEKLARMTLYMFYKDALYILSLFWYQFFNGFSGSAHIDQLSQVLFMVAMTSVPPFVLGIFDNPLDASTLMANPELYRNGRDSMVALELSILTCDAVLQFSMLLHCLKMRLCLAEEQ</sequence>
<evidence type="ECO:0000256" key="2">
    <source>
        <dbReference type="ARBA" id="ARBA00022692"/>
    </source>
</evidence>
<accession>A0A3P7KW58</accession>
<feature type="domain" description="P-type ATPase C-terminal" evidence="7">
    <location>
        <begin position="148"/>
        <end position="255"/>
    </location>
</feature>
<dbReference type="Pfam" id="PF16212">
    <property type="entry name" value="PhoLip_ATPase_C"/>
    <property type="match status" value="1"/>
</dbReference>
<organism evidence="8 9">
    <name type="scientific">Dibothriocephalus latus</name>
    <name type="common">Fish tapeworm</name>
    <name type="synonym">Diphyllobothrium latum</name>
    <dbReference type="NCBI Taxonomy" id="60516"/>
    <lineage>
        <taxon>Eukaryota</taxon>
        <taxon>Metazoa</taxon>
        <taxon>Spiralia</taxon>
        <taxon>Lophotrochozoa</taxon>
        <taxon>Platyhelminthes</taxon>
        <taxon>Cestoda</taxon>
        <taxon>Eucestoda</taxon>
        <taxon>Diphyllobothriidea</taxon>
        <taxon>Diphyllobothriidae</taxon>
        <taxon>Dibothriocephalus</taxon>
    </lineage>
</organism>
<evidence type="ECO:0000256" key="4">
    <source>
        <dbReference type="ARBA" id="ARBA00022842"/>
    </source>
</evidence>
<keyword evidence="2" id="KW-0812">Transmembrane</keyword>
<dbReference type="GO" id="GO:0045332">
    <property type="term" value="P:phospholipid translocation"/>
    <property type="evidence" value="ECO:0007669"/>
    <property type="project" value="TreeGrafter"/>
</dbReference>
<dbReference type="SUPFAM" id="SSF56784">
    <property type="entry name" value="HAD-like"/>
    <property type="match status" value="1"/>
</dbReference>
<gene>
    <name evidence="8" type="ORF">DILT_LOCUS5066</name>
</gene>
<dbReference type="AlphaFoldDB" id="A0A3P7KW58"/>
<protein>
    <recommendedName>
        <fullName evidence="7">P-type ATPase C-terminal domain-containing protein</fullName>
    </recommendedName>
</protein>
<dbReference type="InterPro" id="IPR036412">
    <property type="entry name" value="HAD-like_sf"/>
</dbReference>
<evidence type="ECO:0000313" key="8">
    <source>
        <dbReference type="EMBL" id="VDN09235.1"/>
    </source>
</evidence>
<keyword evidence="3" id="KW-0479">Metal-binding</keyword>
<comment type="subcellular location">
    <subcellularLocation>
        <location evidence="1">Membrane</location>
        <topology evidence="1">Multi-pass membrane protein</topology>
    </subcellularLocation>
</comment>
<dbReference type="InterPro" id="IPR023298">
    <property type="entry name" value="ATPase_P-typ_TM_dom_sf"/>
</dbReference>
<dbReference type="OrthoDB" id="377733at2759"/>
<dbReference type="GO" id="GO:0005886">
    <property type="term" value="C:plasma membrane"/>
    <property type="evidence" value="ECO:0007669"/>
    <property type="project" value="TreeGrafter"/>
</dbReference>
<evidence type="ECO:0000256" key="5">
    <source>
        <dbReference type="ARBA" id="ARBA00022989"/>
    </source>
</evidence>
<keyword evidence="4" id="KW-0460">Magnesium</keyword>
<dbReference type="EMBL" id="UYRU01046660">
    <property type="protein sequence ID" value="VDN09235.1"/>
    <property type="molecule type" value="Genomic_DNA"/>
</dbReference>